<dbReference type="STRING" id="146018.BN2156_05008"/>
<dbReference type="Pfam" id="PF13191">
    <property type="entry name" value="AAA_16"/>
    <property type="match status" value="1"/>
</dbReference>
<dbReference type="GO" id="GO:0005524">
    <property type="term" value="F:ATP binding"/>
    <property type="evidence" value="ECO:0007669"/>
    <property type="project" value="UniProtKB-KW"/>
</dbReference>
<dbReference type="Gene3D" id="3.30.70.1230">
    <property type="entry name" value="Nucleotide cyclase"/>
    <property type="match status" value="1"/>
</dbReference>
<dbReference type="SUPFAM" id="SSF55073">
    <property type="entry name" value="Nucleotide cyclase"/>
    <property type="match status" value="1"/>
</dbReference>
<dbReference type="PANTHER" id="PTHR16305">
    <property type="entry name" value="TESTICULAR SOLUBLE ADENYLYL CYCLASE"/>
    <property type="match status" value="1"/>
</dbReference>
<protein>
    <submittedName>
        <fullName evidence="4">Membrane-anchored adenylyl cyclase</fullName>
    </submittedName>
</protein>
<dbReference type="SMART" id="SM00044">
    <property type="entry name" value="CYCc"/>
    <property type="match status" value="1"/>
</dbReference>
<dbReference type="InterPro" id="IPR041664">
    <property type="entry name" value="AAA_16"/>
</dbReference>
<reference evidence="5" key="1">
    <citation type="submission" date="2015-07" db="EMBL/GenBank/DDBJ databases">
        <authorList>
            <person name="Urmite Genomes"/>
        </authorList>
    </citation>
    <scope>NUCLEOTIDE SEQUENCE [LARGE SCALE GENOMIC DNA]</scope>
    <source>
        <strain evidence="5">type strain: ATCC 49404</strain>
    </source>
</reference>
<sequence length="1055" mass="113190">MTETATCRACGTEPRAGARYCDACGAPVTSTPGAEYKQVTVLFADVVRSMDIAATLGAERLREIMSELFNRSAAVVRRYGGTVDKFTGDGIMAIFGAPVALEDHAFRSCLAALEIHQQTALLAVQVKARDGLDLHLRIGLSSGQVITGEVGTDTMSYTAIGEHVGMAQRMESVAPPGGVMLTESTAHLVKDTMKLGEPEMVQIKGADHPIRARRLLEVDSAHDLLNISESTLVGRGWELSAVEGILERSIQGHGSIVLLVGGPGIGKSRLVSELAAKAAARGVPVHSTFCESHTTEIPFHAIAGLLRAGFGVADLDREAARAKVRAQIPDDAPESLELLDDLLGIADPDVILPTIDPDARRRRLTTLVNAASLARTTPTVYVVEDAHWIDGVSESMLSDFLLVTPQTPSLVVITYRPEYHGALSHVHGAQTIVLAPLNDSETSALITELLGTGDGVGDLTETITGRAAGNPFFALEIVRDLAERGLLRGERGAYALCDGHGRVSVPATLQATIAARIDRLDPAAKRTLSAAAVIGSRFSAGLLTCLNTEPAFEELIEAELIDQVQYTPHAEFAFHHPMVRTVAYESQLKSDRSELHRRLADTIAEREPEQADENAALIAEHLEAAGDLRAAYAWHMRAGAWANTRDTAAAQVCWERARQIADLLPADDPDRPAMRIAPRTLVCGNGFRSKVSVSGARFEELRELCEAAGDKASLAIGMAGLTGELMLQGRVREASRQVSEHMSLIESIGDPVLTVGLSATPISLKIESGEMGEVLRWSQMAIDLADGDPTKGNFIVGSPLAVAVAARSIAKWALGLEGWRADLSHALAMSRNTDRFTHALVITWTYFTTVSCGVLLASDEALRDIDEALQTTEGAGDDIALGLARVTMGYALLNRDSPADRERGLAILGQVRQMCLSGRFYLSELVGIDVYTARERAKRGDRAGAIRVLRQAIDDLFHSGQLSYNILATGILAETLLDRGAEGDLDEAEAAIGRLGAIPADDGLILRDIVLLRIRALIARAKGDDTGYRYFRDRYRDTATRLGFEGHMALAAALA</sequence>
<dbReference type="EMBL" id="CWKH01000003">
    <property type="protein sequence ID" value="CRZ18107.1"/>
    <property type="molecule type" value="Genomic_DNA"/>
</dbReference>
<keyword evidence="2" id="KW-0067">ATP-binding</keyword>
<dbReference type="InterPro" id="IPR029787">
    <property type="entry name" value="Nucleotide_cyclase"/>
</dbReference>
<keyword evidence="5" id="KW-1185">Reference proteome</keyword>
<dbReference type="InterPro" id="IPR001054">
    <property type="entry name" value="A/G_cyclase"/>
</dbReference>
<dbReference type="GO" id="GO:0009190">
    <property type="term" value="P:cyclic nucleotide biosynthetic process"/>
    <property type="evidence" value="ECO:0007669"/>
    <property type="project" value="InterPro"/>
</dbReference>
<dbReference type="Proteomes" id="UP000199147">
    <property type="component" value="Unassembled WGS sequence"/>
</dbReference>
<name>A0A0H5RX45_9MYCO</name>
<dbReference type="GO" id="GO:0004016">
    <property type="term" value="F:adenylate cyclase activity"/>
    <property type="evidence" value="ECO:0007669"/>
    <property type="project" value="TreeGrafter"/>
</dbReference>
<evidence type="ECO:0000256" key="2">
    <source>
        <dbReference type="ARBA" id="ARBA00022840"/>
    </source>
</evidence>
<dbReference type="Pfam" id="PF00211">
    <property type="entry name" value="Guanylate_cyc"/>
    <property type="match status" value="1"/>
</dbReference>
<dbReference type="SUPFAM" id="SSF52540">
    <property type="entry name" value="P-loop containing nucleoside triphosphate hydrolases"/>
    <property type="match status" value="1"/>
</dbReference>
<evidence type="ECO:0000313" key="5">
    <source>
        <dbReference type="Proteomes" id="UP000199147"/>
    </source>
</evidence>
<feature type="domain" description="Guanylate cyclase" evidence="3">
    <location>
        <begin position="40"/>
        <end position="171"/>
    </location>
</feature>
<keyword evidence="1" id="KW-0547">Nucleotide-binding</keyword>
<dbReference type="InterPro" id="IPR027417">
    <property type="entry name" value="P-loop_NTPase"/>
</dbReference>
<proteinExistence type="predicted"/>
<evidence type="ECO:0000256" key="1">
    <source>
        <dbReference type="ARBA" id="ARBA00022741"/>
    </source>
</evidence>
<dbReference type="PANTHER" id="PTHR16305:SF28">
    <property type="entry name" value="GUANYLATE CYCLASE DOMAIN-CONTAINING PROTEIN"/>
    <property type="match status" value="1"/>
</dbReference>
<accession>A0A0H5RX45</accession>
<organism evidence="4 5">
    <name type="scientific">Mycolicibacterium neworleansense</name>
    <dbReference type="NCBI Taxonomy" id="146018"/>
    <lineage>
        <taxon>Bacteria</taxon>
        <taxon>Bacillati</taxon>
        <taxon>Actinomycetota</taxon>
        <taxon>Actinomycetes</taxon>
        <taxon>Mycobacteriales</taxon>
        <taxon>Mycobacteriaceae</taxon>
        <taxon>Mycolicibacterium</taxon>
    </lineage>
</organism>
<dbReference type="RefSeq" id="WP_090517710.1">
    <property type="nucleotide sequence ID" value="NZ_CWKH01000003.1"/>
</dbReference>
<dbReference type="PROSITE" id="PS50125">
    <property type="entry name" value="GUANYLATE_CYCLASE_2"/>
    <property type="match status" value="1"/>
</dbReference>
<dbReference type="GO" id="GO:0035556">
    <property type="term" value="P:intracellular signal transduction"/>
    <property type="evidence" value="ECO:0007669"/>
    <property type="project" value="InterPro"/>
</dbReference>
<dbReference type="GO" id="GO:0005737">
    <property type="term" value="C:cytoplasm"/>
    <property type="evidence" value="ECO:0007669"/>
    <property type="project" value="TreeGrafter"/>
</dbReference>
<dbReference type="AlphaFoldDB" id="A0A0H5RX45"/>
<evidence type="ECO:0000259" key="3">
    <source>
        <dbReference type="PROSITE" id="PS50125"/>
    </source>
</evidence>
<evidence type="ECO:0000313" key="4">
    <source>
        <dbReference type="EMBL" id="CRZ18107.1"/>
    </source>
</evidence>
<gene>
    <name evidence="4" type="ORF">BN2156_05008</name>
</gene>
<dbReference type="CDD" id="cd07302">
    <property type="entry name" value="CHD"/>
    <property type="match status" value="1"/>
</dbReference>
<dbReference type="OrthoDB" id="5476461at2"/>